<evidence type="ECO:0000313" key="1">
    <source>
        <dbReference type="EMBL" id="EMY33750.1"/>
    </source>
</evidence>
<sequence>MGPNRFQLSGPSLEALKEKAKAEYGPDVRIVRAEEVTVGGLAGFLAKHHYEILVEVPDRSAPTTDPLPLVAPQLRGLSALLAEADSAEAELHGVELPSVSTSSKRFDELIRGLESVAEPVPRAPAPAADPVHVLSGPGDFIAVVGPRDDALVPAAAMAKALDVEFFHTGGALPPVVGRHIANRQDAMAARAKGVEASVPVVVAFGVGRPGEAFALSHGLRALGADQIWAAVDATRKHEDTVSWVEALEAVLPFFAVAGFSRGDTSTPETINALGLPVRWWEDGQPVQQPLG</sequence>
<dbReference type="AlphaFoldDB" id="N1UXI5"/>
<accession>N1UXI5</accession>
<protein>
    <submittedName>
        <fullName evidence="1">Uncharacterized protein</fullName>
    </submittedName>
</protein>
<gene>
    <name evidence="1" type="ORF">D477_013285</name>
</gene>
<keyword evidence="2" id="KW-1185">Reference proteome</keyword>
<dbReference type="Proteomes" id="UP000010729">
    <property type="component" value="Unassembled WGS sequence"/>
</dbReference>
<evidence type="ECO:0000313" key="2">
    <source>
        <dbReference type="Proteomes" id="UP000010729"/>
    </source>
</evidence>
<name>N1UXI5_9MICC</name>
<proteinExistence type="predicted"/>
<comment type="caution">
    <text evidence="1">The sequence shown here is derived from an EMBL/GenBank/DDBJ whole genome shotgun (WGS) entry which is preliminary data.</text>
</comment>
<organism evidence="1 2">
    <name type="scientific">Arthrobacter crystallopoietes BAB-32</name>
    <dbReference type="NCBI Taxonomy" id="1246476"/>
    <lineage>
        <taxon>Bacteria</taxon>
        <taxon>Bacillati</taxon>
        <taxon>Actinomycetota</taxon>
        <taxon>Actinomycetes</taxon>
        <taxon>Micrococcales</taxon>
        <taxon>Micrococcaceae</taxon>
        <taxon>Crystallibacter</taxon>
    </lineage>
</organism>
<dbReference type="EMBL" id="ANPE02000157">
    <property type="protein sequence ID" value="EMY33750.1"/>
    <property type="molecule type" value="Genomic_DNA"/>
</dbReference>
<reference evidence="1 2" key="1">
    <citation type="journal article" date="2013" name="Genome Announc.">
        <title>Draft Genome Sequence of Arthrobacter crystallopoietes Strain BAB-32, Revealing Genes for Bioremediation.</title>
        <authorList>
            <person name="Joshi M.N."/>
            <person name="Pandit A.S."/>
            <person name="Sharma A."/>
            <person name="Pandya R.V."/>
            <person name="Desai S.M."/>
            <person name="Saxena A.K."/>
            <person name="Bagatharia S.B."/>
        </authorList>
    </citation>
    <scope>NUCLEOTIDE SEQUENCE [LARGE SCALE GENOMIC DNA]</scope>
    <source>
        <strain evidence="1 2">BAB-32</strain>
    </source>
</reference>